<evidence type="ECO:0000256" key="5">
    <source>
        <dbReference type="ARBA" id="ARBA00023274"/>
    </source>
</evidence>
<reference evidence="8" key="1">
    <citation type="journal article" date="2020" name="Genome Biol. Evol.">
        <title>Comparative plastid genomics of Cryptomonas species reveals fine-scale genomic responses to loss of photosynthesis.</title>
        <authorList>
            <person name="Tanifuji G."/>
            <person name="Kamikawa R."/>
            <person name="Moore C.E."/>
            <person name="Mills T."/>
            <person name="Onodera N.T."/>
            <person name="Kashiyama Y."/>
            <person name="Archibald J.M."/>
            <person name="Inagaki Y."/>
            <person name="Hashimoto T."/>
        </authorList>
    </citation>
    <scope>NUCLEOTIDE SEQUENCE</scope>
    <source>
        <strain evidence="8">SAG977-2f</strain>
    </source>
</reference>
<keyword evidence="8" id="KW-0934">Plastid</keyword>
<dbReference type="SUPFAM" id="SSF50447">
    <property type="entry name" value="Translation proteins"/>
    <property type="match status" value="1"/>
</dbReference>
<evidence type="ECO:0000256" key="6">
    <source>
        <dbReference type="ARBA" id="ARBA00035213"/>
    </source>
</evidence>
<comment type="similarity">
    <text evidence="1">Belongs to the universal ribosomal protein uL3 family.</text>
</comment>
<dbReference type="PANTHER" id="PTHR11229">
    <property type="entry name" value="50S RIBOSOMAL PROTEIN L3"/>
    <property type="match status" value="1"/>
</dbReference>
<dbReference type="NCBIfam" id="TIGR03625">
    <property type="entry name" value="L3_bact"/>
    <property type="match status" value="1"/>
</dbReference>
<keyword evidence="2" id="KW-0699">rRNA-binding</keyword>
<keyword evidence="3" id="KW-0694">RNA-binding</keyword>
<name>A0A679CAL4_9CRYP</name>
<geneLocation type="plastid" evidence="8"/>
<keyword evidence="4 8" id="KW-0689">Ribosomal protein</keyword>
<dbReference type="InterPro" id="IPR009000">
    <property type="entry name" value="Transl_B-barrel_sf"/>
</dbReference>
<gene>
    <name evidence="8" type="primary">rpl3</name>
    <name evidence="8" type="ORF">CrySAG9772f_p030</name>
</gene>
<evidence type="ECO:0000256" key="2">
    <source>
        <dbReference type="ARBA" id="ARBA00022730"/>
    </source>
</evidence>
<evidence type="ECO:0000256" key="4">
    <source>
        <dbReference type="ARBA" id="ARBA00022980"/>
    </source>
</evidence>
<sequence length="211" mass="22608">MVIGILGTKLGMTQIFDETGAAVPVTIIKAGPCIITQIKTCKTDGYDAVQLGYLEVTPKLISRPEIGHLKKIGDVYVKHLQEYKLRTVEGLTLGSTVTVEKFNIGDIVSVSGKTVGKGFAGTIKKHNFTRGPMTHGSKNHREPGSIGQGTTPGRVYPGKRMAGRLGGTQATIRNLKVMHINSDHGLLIVKGSIPGKTGNFLSIITHIHCKN</sequence>
<proteinExistence type="inferred from homology"/>
<dbReference type="Pfam" id="PF00297">
    <property type="entry name" value="Ribosomal_L3"/>
    <property type="match status" value="1"/>
</dbReference>
<dbReference type="InterPro" id="IPR000597">
    <property type="entry name" value="Ribosomal_uL3"/>
</dbReference>
<keyword evidence="5" id="KW-0687">Ribonucleoprotein</keyword>
<dbReference type="GO" id="GO:0006412">
    <property type="term" value="P:translation"/>
    <property type="evidence" value="ECO:0007669"/>
    <property type="project" value="InterPro"/>
</dbReference>
<dbReference type="HAMAP" id="MF_01325_B">
    <property type="entry name" value="Ribosomal_uL3_B"/>
    <property type="match status" value="1"/>
</dbReference>
<accession>A0A679CAL4</accession>
<dbReference type="GO" id="GO:0003735">
    <property type="term" value="F:structural constituent of ribosome"/>
    <property type="evidence" value="ECO:0007669"/>
    <property type="project" value="InterPro"/>
</dbReference>
<dbReference type="GO" id="GO:0019843">
    <property type="term" value="F:rRNA binding"/>
    <property type="evidence" value="ECO:0007669"/>
    <property type="project" value="UniProtKB-KW"/>
</dbReference>
<dbReference type="AlphaFoldDB" id="A0A679CAL4"/>
<evidence type="ECO:0000256" key="7">
    <source>
        <dbReference type="SAM" id="MobiDB-lite"/>
    </source>
</evidence>
<dbReference type="PANTHER" id="PTHR11229:SF16">
    <property type="entry name" value="LARGE RIBOSOMAL SUBUNIT PROTEIN UL3C"/>
    <property type="match status" value="1"/>
</dbReference>
<feature type="region of interest" description="Disordered" evidence="7">
    <location>
        <begin position="127"/>
        <end position="155"/>
    </location>
</feature>
<evidence type="ECO:0000256" key="3">
    <source>
        <dbReference type="ARBA" id="ARBA00022884"/>
    </source>
</evidence>
<dbReference type="Gene3D" id="2.40.30.10">
    <property type="entry name" value="Translation factors"/>
    <property type="match status" value="1"/>
</dbReference>
<dbReference type="Gene3D" id="3.30.160.810">
    <property type="match status" value="1"/>
</dbReference>
<dbReference type="InterPro" id="IPR019927">
    <property type="entry name" value="Ribosomal_uL3_bac/org-type"/>
</dbReference>
<dbReference type="EMBL" id="LC484194">
    <property type="protein sequence ID" value="BBK20546.1"/>
    <property type="molecule type" value="Genomic_DNA"/>
</dbReference>
<organism evidence="8">
    <name type="scientific">Cryptomonas sp. SAG 977-2f</name>
    <dbReference type="NCBI Taxonomy" id="279061"/>
    <lineage>
        <taxon>Eukaryota</taxon>
        <taxon>Cryptophyceae</taxon>
        <taxon>Cryptomonadales</taxon>
        <taxon>Cryptomonadaceae</taxon>
        <taxon>Cryptomonas</taxon>
    </lineage>
</organism>
<evidence type="ECO:0000313" key="8">
    <source>
        <dbReference type="EMBL" id="BBK20546.1"/>
    </source>
</evidence>
<evidence type="ECO:0000256" key="1">
    <source>
        <dbReference type="ARBA" id="ARBA00006540"/>
    </source>
</evidence>
<protein>
    <recommendedName>
        <fullName evidence="6">Large ribosomal subunit protein uL3c</fullName>
    </recommendedName>
</protein>
<dbReference type="FunFam" id="2.40.30.10:FF:000065">
    <property type="entry name" value="50S ribosomal protein L3, chloroplastic"/>
    <property type="match status" value="1"/>
</dbReference>
<dbReference type="GO" id="GO:0022625">
    <property type="term" value="C:cytosolic large ribosomal subunit"/>
    <property type="evidence" value="ECO:0007669"/>
    <property type="project" value="TreeGrafter"/>
</dbReference>